<dbReference type="PANTHER" id="PTHR43591:SF24">
    <property type="entry name" value="2-METHOXY-6-POLYPRENYL-1,4-BENZOQUINOL METHYLASE, MITOCHONDRIAL"/>
    <property type="match status" value="1"/>
</dbReference>
<dbReference type="CDD" id="cd02440">
    <property type="entry name" value="AdoMet_MTases"/>
    <property type="match status" value="1"/>
</dbReference>
<reference evidence="2 3" key="1">
    <citation type="journal article" date="2023" name="Int. J. Syst. Evol. Microbiol.">
        <title>Terrisporobacter hibernicus sp. nov., isolated from bovine faeces in Northern Ireland.</title>
        <authorList>
            <person name="Mitchell M."/>
            <person name="Nguyen S.V."/>
            <person name="Connor M."/>
            <person name="Fairley D.J."/>
            <person name="Donoghue O."/>
            <person name="Marshall H."/>
            <person name="Koolman L."/>
            <person name="McMullan G."/>
            <person name="Schaffer K.E."/>
            <person name="McGrath J.W."/>
            <person name="Fanning S."/>
        </authorList>
    </citation>
    <scope>NUCLEOTIDE SEQUENCE [LARGE SCALE GENOMIC DNA]</scope>
    <source>
        <strain evidence="2 3">MCA3</strain>
    </source>
</reference>
<dbReference type="RefSeq" id="WP_228415895.1">
    <property type="nucleotide sequence ID" value="NZ_CP081135.1"/>
</dbReference>
<dbReference type="PANTHER" id="PTHR43591">
    <property type="entry name" value="METHYLTRANSFERASE"/>
    <property type="match status" value="1"/>
</dbReference>
<dbReference type="GO" id="GO:0008757">
    <property type="term" value="F:S-adenosylmethionine-dependent methyltransferase activity"/>
    <property type="evidence" value="ECO:0007669"/>
    <property type="project" value="InterPro"/>
</dbReference>
<gene>
    <name evidence="2" type="ORF">JW646_18110</name>
</gene>
<keyword evidence="2" id="KW-0489">Methyltransferase</keyword>
<dbReference type="Gene3D" id="3.40.50.150">
    <property type="entry name" value="Vaccinia Virus protein VP39"/>
    <property type="match status" value="1"/>
</dbReference>
<accession>A0AAX2ZIK2</accession>
<dbReference type="Pfam" id="PF08241">
    <property type="entry name" value="Methyltransf_11"/>
    <property type="match status" value="1"/>
</dbReference>
<keyword evidence="3" id="KW-1185">Reference proteome</keyword>
<name>A0AAX2ZIK2_9FIRM</name>
<dbReference type="InterPro" id="IPR029063">
    <property type="entry name" value="SAM-dependent_MTases_sf"/>
</dbReference>
<evidence type="ECO:0000313" key="3">
    <source>
        <dbReference type="Proteomes" id="UP001198983"/>
    </source>
</evidence>
<evidence type="ECO:0000259" key="1">
    <source>
        <dbReference type="Pfam" id="PF08241"/>
    </source>
</evidence>
<dbReference type="Proteomes" id="UP001198983">
    <property type="component" value="Chromosome"/>
</dbReference>
<dbReference type="SUPFAM" id="SSF53335">
    <property type="entry name" value="S-adenosyl-L-methionine-dependent methyltransferases"/>
    <property type="match status" value="1"/>
</dbReference>
<evidence type="ECO:0000313" key="2">
    <source>
        <dbReference type="EMBL" id="UEL47512.1"/>
    </source>
</evidence>
<organism evidence="2 3">
    <name type="scientific">Terrisporobacter hibernicus</name>
    <dbReference type="NCBI Taxonomy" id="2813371"/>
    <lineage>
        <taxon>Bacteria</taxon>
        <taxon>Bacillati</taxon>
        <taxon>Bacillota</taxon>
        <taxon>Clostridia</taxon>
        <taxon>Peptostreptococcales</taxon>
        <taxon>Peptostreptococcaceae</taxon>
        <taxon>Terrisporobacter</taxon>
    </lineage>
</organism>
<sequence length="184" mass="21122">MNIHKFDVKKLEKLNNPQRLQMVDLQNLISELDLPSNSVLADIGAGTGIFSQEFLNLIPDSTCFAYDISKEMIEWIKENRVEKMDSRLKADLMEENKIPLEDKVADFVFMITLHHELENGEKLLKDANRILKDNGKILICDWKEGAHHHFVKKESIISDLKNSNFNNIKEVDASEKLVCIIGSK</sequence>
<protein>
    <submittedName>
        <fullName evidence="2">Class I SAM-dependent methyltransferase</fullName>
    </submittedName>
</protein>
<dbReference type="GO" id="GO:0032259">
    <property type="term" value="P:methylation"/>
    <property type="evidence" value="ECO:0007669"/>
    <property type="project" value="UniProtKB-KW"/>
</dbReference>
<dbReference type="EMBL" id="CP081135">
    <property type="protein sequence ID" value="UEL47512.1"/>
    <property type="molecule type" value="Genomic_DNA"/>
</dbReference>
<dbReference type="AlphaFoldDB" id="A0AAX2ZIK2"/>
<dbReference type="InterPro" id="IPR013216">
    <property type="entry name" value="Methyltransf_11"/>
</dbReference>
<dbReference type="KEGG" id="tem:JW646_18110"/>
<proteinExistence type="predicted"/>
<feature type="domain" description="Methyltransferase type 11" evidence="1">
    <location>
        <begin position="42"/>
        <end position="139"/>
    </location>
</feature>
<keyword evidence="2" id="KW-0808">Transferase</keyword>